<sequence>MAEGSSAAVHPMSMTGFARRTGAFGPWRFAWELRSVNGRGLDLRIRLPQGNEPVEQAIRARLPKVLSRGSVQITLTVDRDAPQAGYAINRALLDLLVATARDYEGQGLAPATIDGLLAVRGVVEPVTEENADEEMVAAFHGELLTTFDAALADLVTSRGEEGLALAAVVLRQVGEIETLTGRAEACPARTPEAIAARIADQVAHLTGRDDLDPARLHQEAVLLAAKADIREELDRLIAHVAQARALLASGDPIGRRLDFLAQEFNRETNTLCSKSNDTELTGIGLALKAVVDQFKEQVQNFE</sequence>
<dbReference type="Proteomes" id="UP000223606">
    <property type="component" value="Chromosome 1"/>
</dbReference>
<dbReference type="PANTHER" id="PTHR30636">
    <property type="entry name" value="UPF0701 PROTEIN YICC"/>
    <property type="match status" value="1"/>
</dbReference>
<dbReference type="KEGG" id="hdi:HDIA_1822"/>
<dbReference type="PANTHER" id="PTHR30636:SF3">
    <property type="entry name" value="UPF0701 PROTEIN YICC"/>
    <property type="match status" value="1"/>
</dbReference>
<dbReference type="InterPro" id="IPR013527">
    <property type="entry name" value="YicC-like_N"/>
</dbReference>
<evidence type="ECO:0000256" key="5">
    <source>
        <dbReference type="ARBA" id="ARBA00035648"/>
    </source>
</evidence>
<evidence type="ECO:0000256" key="4">
    <source>
        <dbReference type="ARBA" id="ARBA00022801"/>
    </source>
</evidence>
<dbReference type="Pfam" id="PF03755">
    <property type="entry name" value="YicC-like_N"/>
    <property type="match status" value="1"/>
</dbReference>
<feature type="domain" description="Endoribonuclease YicC-like C-terminal" evidence="7">
    <location>
        <begin position="189"/>
        <end position="302"/>
    </location>
</feature>
<name>A0A2C9D565_9HYPH</name>
<evidence type="ECO:0000256" key="2">
    <source>
        <dbReference type="ARBA" id="ARBA00022722"/>
    </source>
</evidence>
<dbReference type="InterPro" id="IPR013551">
    <property type="entry name" value="YicC-like_C"/>
</dbReference>
<evidence type="ECO:0000256" key="1">
    <source>
        <dbReference type="ARBA" id="ARBA00001968"/>
    </source>
</evidence>
<keyword evidence="2" id="KW-0540">Nuclease</keyword>
<dbReference type="GO" id="GO:0016787">
    <property type="term" value="F:hydrolase activity"/>
    <property type="evidence" value="ECO:0007669"/>
    <property type="project" value="UniProtKB-KW"/>
</dbReference>
<comment type="similarity">
    <text evidence="5">Belongs to the YicC/YloC family.</text>
</comment>
<dbReference type="Pfam" id="PF08340">
    <property type="entry name" value="YicC-like_C"/>
    <property type="match status" value="1"/>
</dbReference>
<reference evidence="9" key="1">
    <citation type="submission" date="2017-09" db="EMBL/GenBank/DDBJ databases">
        <title>Genome sequence of Nannocystis excedens DSM 71.</title>
        <authorList>
            <person name="Blom J."/>
        </authorList>
    </citation>
    <scope>NUCLEOTIDE SEQUENCE [LARGE SCALE GENOMIC DNA]</scope>
    <source>
        <strain evidence="9">type strain: E19</strain>
    </source>
</reference>
<gene>
    <name evidence="8" type="ORF">HDIA_1822</name>
</gene>
<protein>
    <recommendedName>
        <fullName evidence="10">YicC-like family, N-terminal region</fullName>
    </recommendedName>
</protein>
<dbReference type="NCBIfam" id="TIGR00255">
    <property type="entry name" value="YicC/YloC family endoribonuclease"/>
    <property type="match status" value="1"/>
</dbReference>
<evidence type="ECO:0000256" key="3">
    <source>
        <dbReference type="ARBA" id="ARBA00022759"/>
    </source>
</evidence>
<evidence type="ECO:0000259" key="6">
    <source>
        <dbReference type="Pfam" id="PF03755"/>
    </source>
</evidence>
<evidence type="ECO:0000259" key="7">
    <source>
        <dbReference type="Pfam" id="PF08340"/>
    </source>
</evidence>
<evidence type="ECO:0008006" key="10">
    <source>
        <dbReference type="Google" id="ProtNLM"/>
    </source>
</evidence>
<proteinExistence type="inferred from homology"/>
<dbReference type="AlphaFoldDB" id="A0A2C9D565"/>
<accession>A0A2C9D565</accession>
<keyword evidence="3" id="KW-0255">Endonuclease</keyword>
<dbReference type="InterPro" id="IPR005229">
    <property type="entry name" value="YicC/YloC-like"/>
</dbReference>
<comment type="cofactor">
    <cofactor evidence="1">
        <name>a divalent metal cation</name>
        <dbReference type="ChEBI" id="CHEBI:60240"/>
    </cofactor>
</comment>
<feature type="domain" description="Endoribonuclease YicC-like N-terminal" evidence="6">
    <location>
        <begin position="13"/>
        <end position="166"/>
    </location>
</feature>
<keyword evidence="9" id="KW-1185">Reference proteome</keyword>
<dbReference type="GO" id="GO:0004521">
    <property type="term" value="F:RNA endonuclease activity"/>
    <property type="evidence" value="ECO:0007669"/>
    <property type="project" value="InterPro"/>
</dbReference>
<organism evidence="8 9">
    <name type="scientific">Hartmannibacter diazotrophicus</name>
    <dbReference type="NCBI Taxonomy" id="1482074"/>
    <lineage>
        <taxon>Bacteria</taxon>
        <taxon>Pseudomonadati</taxon>
        <taxon>Pseudomonadota</taxon>
        <taxon>Alphaproteobacteria</taxon>
        <taxon>Hyphomicrobiales</taxon>
        <taxon>Pleomorphomonadaceae</taxon>
        <taxon>Hartmannibacter</taxon>
    </lineage>
</organism>
<dbReference type="EMBL" id="LT960614">
    <property type="protein sequence ID" value="SON55363.1"/>
    <property type="molecule type" value="Genomic_DNA"/>
</dbReference>
<keyword evidence="4" id="KW-0378">Hydrolase</keyword>
<evidence type="ECO:0000313" key="8">
    <source>
        <dbReference type="EMBL" id="SON55363.1"/>
    </source>
</evidence>
<evidence type="ECO:0000313" key="9">
    <source>
        <dbReference type="Proteomes" id="UP000223606"/>
    </source>
</evidence>
<dbReference type="RefSeq" id="WP_197708118.1">
    <property type="nucleotide sequence ID" value="NZ_LT960614.1"/>
</dbReference>